<organism evidence="1 2">
    <name type="scientific">Gloeothece citriformis (strain PCC 7424)</name>
    <name type="common">Cyanothece sp. (strain PCC 7424)</name>
    <dbReference type="NCBI Taxonomy" id="65393"/>
    <lineage>
        <taxon>Bacteria</taxon>
        <taxon>Bacillati</taxon>
        <taxon>Cyanobacteriota</taxon>
        <taxon>Cyanophyceae</taxon>
        <taxon>Oscillatoriophycideae</taxon>
        <taxon>Chroococcales</taxon>
        <taxon>Aphanothecaceae</taxon>
        <taxon>Gloeothece</taxon>
        <taxon>Gloeothece citriformis</taxon>
    </lineage>
</organism>
<dbReference type="EMBL" id="CP001291">
    <property type="protein sequence ID" value="ACK70209.1"/>
    <property type="molecule type" value="Genomic_DNA"/>
</dbReference>
<evidence type="ECO:0000313" key="1">
    <source>
        <dbReference type="EMBL" id="ACK70209.1"/>
    </source>
</evidence>
<dbReference type="HOGENOM" id="CLU_1407357_0_0_3"/>
<dbReference type="KEGG" id="cyc:PCC7424_1775"/>
<reference evidence="2" key="1">
    <citation type="journal article" date="2011" name="MBio">
        <title>Novel metabolic attributes of the genus Cyanothece, comprising a group of unicellular nitrogen-fixing Cyanobacteria.</title>
        <authorList>
            <person name="Bandyopadhyay A."/>
            <person name="Elvitigala T."/>
            <person name="Welsh E."/>
            <person name="Stockel J."/>
            <person name="Liberton M."/>
            <person name="Min H."/>
            <person name="Sherman L.A."/>
            <person name="Pakrasi H.B."/>
        </authorList>
    </citation>
    <scope>NUCLEOTIDE SEQUENCE [LARGE SCALE GENOMIC DNA]</scope>
    <source>
        <strain evidence="2">PCC 7424</strain>
    </source>
</reference>
<evidence type="ECO:0000313" key="2">
    <source>
        <dbReference type="Proteomes" id="UP000002384"/>
    </source>
</evidence>
<sequence>MLLTPKKPWLGVKNYLTRLTLSPAGSTVSFGSEKPELSSIKTYQWSYKFNDGSCLVGTVKGQLDPENQKLLNPINISADYIDADGKTVLQHWKDLDFACFESNKQGNNTMIVASNDNFVGNSMCLVESISRTRAQVTDDGQQFIAEPFNPSEWSLNTHPNDISVPAWELNWQLLPLFPFLSIRLNWRLPSSSDVYRWTFFPYCFPFPFMEVASRGSS</sequence>
<proteinExistence type="predicted"/>
<accession>B7KCA4</accession>
<dbReference type="RefSeq" id="WP_012599152.1">
    <property type="nucleotide sequence ID" value="NC_011729.1"/>
</dbReference>
<name>B7KCA4_GLOC7</name>
<dbReference type="AlphaFoldDB" id="B7KCA4"/>
<dbReference type="eggNOG" id="ENOG5032GZB">
    <property type="taxonomic scope" value="Bacteria"/>
</dbReference>
<protein>
    <submittedName>
        <fullName evidence="1">Uncharacterized protein</fullName>
    </submittedName>
</protein>
<keyword evidence="2" id="KW-1185">Reference proteome</keyword>
<dbReference type="Proteomes" id="UP000002384">
    <property type="component" value="Chromosome"/>
</dbReference>
<gene>
    <name evidence="1" type="ordered locus">PCC7424_1775</name>
</gene>